<proteinExistence type="predicted"/>
<dbReference type="Proteomes" id="UP000199138">
    <property type="component" value="Unassembled WGS sequence"/>
</dbReference>
<gene>
    <name evidence="1" type="ORF">SAMN05216480_10937</name>
</gene>
<dbReference type="STRING" id="1224947.SAMN05216480_10937"/>
<dbReference type="EMBL" id="FPBK01000009">
    <property type="protein sequence ID" value="SFU59699.1"/>
    <property type="molecule type" value="Genomic_DNA"/>
</dbReference>
<reference evidence="1 2" key="1">
    <citation type="submission" date="2016-10" db="EMBL/GenBank/DDBJ databases">
        <authorList>
            <person name="de Groot N.N."/>
        </authorList>
    </citation>
    <scope>NUCLEOTIDE SEQUENCE [LARGE SCALE GENOMIC DNA]</scope>
    <source>
        <strain evidence="1 2">CGMCC 1.12333</strain>
    </source>
</reference>
<organism evidence="1 2">
    <name type="scientific">Pustulibacterium marinum</name>
    <dbReference type="NCBI Taxonomy" id="1224947"/>
    <lineage>
        <taxon>Bacteria</taxon>
        <taxon>Pseudomonadati</taxon>
        <taxon>Bacteroidota</taxon>
        <taxon>Flavobacteriia</taxon>
        <taxon>Flavobacteriales</taxon>
        <taxon>Flavobacteriaceae</taxon>
        <taxon>Pustulibacterium</taxon>
    </lineage>
</organism>
<evidence type="ECO:0000313" key="2">
    <source>
        <dbReference type="Proteomes" id="UP000199138"/>
    </source>
</evidence>
<name>A0A1I7HGN0_9FLAO</name>
<protein>
    <submittedName>
        <fullName evidence="1">Helix-turn-helix domain-containing protein</fullName>
    </submittedName>
</protein>
<evidence type="ECO:0000313" key="1">
    <source>
        <dbReference type="EMBL" id="SFU59699.1"/>
    </source>
</evidence>
<sequence length="100" mass="11854">MEDQNKIVTLLSEIKTLLAHQKRTMNVKELVAYTGLSSSKIYKLTSLKLIPTSNNPYLRQKFFDKEEIDKWLMGNPNLSDEYLEEQLERQLYENRKKSRS</sequence>
<accession>A0A1I7HGN0</accession>
<dbReference type="AlphaFoldDB" id="A0A1I7HGN0"/>
<dbReference type="RefSeq" id="WP_093025410.1">
    <property type="nucleotide sequence ID" value="NZ_FPBK01000009.1"/>
</dbReference>
<dbReference type="OrthoDB" id="597977at2"/>
<keyword evidence="2" id="KW-1185">Reference proteome</keyword>